<evidence type="ECO:0000313" key="4">
    <source>
        <dbReference type="Proteomes" id="UP000501130"/>
    </source>
</evidence>
<dbReference type="PANTHER" id="PTHR45947">
    <property type="entry name" value="SULFOQUINOVOSYL TRANSFERASE SQD2"/>
    <property type="match status" value="1"/>
</dbReference>
<dbReference type="InterPro" id="IPR001296">
    <property type="entry name" value="Glyco_trans_1"/>
</dbReference>
<gene>
    <name evidence="3" type="ORF">HKT17_13975</name>
</gene>
<evidence type="ECO:0000259" key="2">
    <source>
        <dbReference type="Pfam" id="PF13579"/>
    </source>
</evidence>
<feature type="domain" description="Glycosyl transferase family 1" evidence="1">
    <location>
        <begin position="191"/>
        <end position="305"/>
    </location>
</feature>
<dbReference type="InterPro" id="IPR050194">
    <property type="entry name" value="Glycosyltransferase_grp1"/>
</dbReference>
<dbReference type="SUPFAM" id="SSF53756">
    <property type="entry name" value="UDP-Glycosyltransferase/glycogen phosphorylase"/>
    <property type="match status" value="1"/>
</dbReference>
<dbReference type="Proteomes" id="UP000501130">
    <property type="component" value="Chromosome"/>
</dbReference>
<proteinExistence type="predicted"/>
<feature type="domain" description="Glycosyltransferase subfamily 4-like N-terminal" evidence="2">
    <location>
        <begin position="21"/>
        <end position="180"/>
    </location>
</feature>
<keyword evidence="4" id="KW-1185">Reference proteome</keyword>
<evidence type="ECO:0000259" key="1">
    <source>
        <dbReference type="Pfam" id="PF00534"/>
    </source>
</evidence>
<sequence length="379" mass="42639">MKRNSFLVAHVSSSLTSSGAGVTEVVYQLSRHQNLGSSLHVVVVGLVDDCWANESSQWSDIETIPFSTIGPKQFGYAKNLTRTLVELNPDLVHLHGAWMYPAKAVLDWHRVTKRPYIISVHGMLAPVALSYGSIKKRIVSYLYQDDVFLNASMMHSTSHQESVDIMTYGLDIPVVQIPNGVVVPKFVRNVEPELKKVITLGRVHKKKGLKNLLVAWSFLESSFPDWELEIIGPDDGGELQILKNLAMQMKLRRVVFSGAVFGDAKWYKYHSASIFVLPTLSDNFAITVAESLACAVPVISSKGAPWEGLNEFKCGKWVEVGEYPLRKGLEEMMQLSSTERLEMGFRGRRWMENSFSWSKIATHFEIVYRDTIIKSTQDV</sequence>
<protein>
    <submittedName>
        <fullName evidence="3">Glycosyltransferase</fullName>
    </submittedName>
</protein>
<evidence type="ECO:0000313" key="3">
    <source>
        <dbReference type="EMBL" id="QJR30727.1"/>
    </source>
</evidence>
<organism evidence="3 4">
    <name type="scientific">Limnobacter profundi</name>
    <dbReference type="NCBI Taxonomy" id="2732163"/>
    <lineage>
        <taxon>Bacteria</taxon>
        <taxon>Pseudomonadati</taxon>
        <taxon>Pseudomonadota</taxon>
        <taxon>Betaproteobacteria</taxon>
        <taxon>Burkholderiales</taxon>
        <taxon>Burkholderiaceae</taxon>
        <taxon>Limnobacter</taxon>
    </lineage>
</organism>
<dbReference type="Pfam" id="PF00534">
    <property type="entry name" value="Glycos_transf_1"/>
    <property type="match status" value="1"/>
</dbReference>
<dbReference type="PANTHER" id="PTHR45947:SF3">
    <property type="entry name" value="SULFOQUINOVOSYL TRANSFERASE SQD2"/>
    <property type="match status" value="1"/>
</dbReference>
<reference evidence="3 4" key="1">
    <citation type="submission" date="2020-05" db="EMBL/GenBank/DDBJ databases">
        <title>Compete genome of Limnobacter sp. SAORIC-580.</title>
        <authorList>
            <person name="Song J."/>
            <person name="Cho J.-C."/>
        </authorList>
    </citation>
    <scope>NUCLEOTIDE SEQUENCE [LARGE SCALE GENOMIC DNA]</scope>
    <source>
        <strain evidence="3 4">SAORIC-580</strain>
    </source>
</reference>
<dbReference type="RefSeq" id="WP_171100863.1">
    <property type="nucleotide sequence ID" value="NZ_CP053084.1"/>
</dbReference>
<dbReference type="Pfam" id="PF13579">
    <property type="entry name" value="Glyco_trans_4_4"/>
    <property type="match status" value="1"/>
</dbReference>
<name>A0ABX6NBE5_9BURK</name>
<dbReference type="Gene3D" id="3.40.50.2000">
    <property type="entry name" value="Glycogen Phosphorylase B"/>
    <property type="match status" value="2"/>
</dbReference>
<dbReference type="EMBL" id="CP053084">
    <property type="protein sequence ID" value="QJR30727.1"/>
    <property type="molecule type" value="Genomic_DNA"/>
</dbReference>
<accession>A0ABX6NBE5</accession>
<dbReference type="InterPro" id="IPR028098">
    <property type="entry name" value="Glyco_trans_4-like_N"/>
</dbReference>